<evidence type="ECO:0000313" key="2">
    <source>
        <dbReference type="EMBL" id="CDJ38735.1"/>
    </source>
</evidence>
<organism evidence="2 3">
    <name type="scientific">Eimeria tenella</name>
    <name type="common">Coccidian parasite</name>
    <dbReference type="NCBI Taxonomy" id="5802"/>
    <lineage>
        <taxon>Eukaryota</taxon>
        <taxon>Sar</taxon>
        <taxon>Alveolata</taxon>
        <taxon>Apicomplexa</taxon>
        <taxon>Conoidasida</taxon>
        <taxon>Coccidia</taxon>
        <taxon>Eucoccidiorida</taxon>
        <taxon>Eimeriorina</taxon>
        <taxon>Eimeriidae</taxon>
        <taxon>Eimeria</taxon>
    </lineage>
</organism>
<evidence type="ECO:0000256" key="1">
    <source>
        <dbReference type="SAM" id="MobiDB-lite"/>
    </source>
</evidence>
<reference evidence="2" key="2">
    <citation type="submission" date="2013-10" db="EMBL/GenBank/DDBJ databases">
        <authorList>
            <person name="Aslett M."/>
        </authorList>
    </citation>
    <scope>NUCLEOTIDE SEQUENCE [LARGE SCALE GENOMIC DNA]</scope>
    <source>
        <strain evidence="2">Houghton</strain>
    </source>
</reference>
<gene>
    <name evidence="2" type="ORF">ETH_00007770</name>
</gene>
<protein>
    <submittedName>
        <fullName evidence="2">Uncharacterized protein</fullName>
    </submittedName>
</protein>
<sequence length="91" mass="10202">MAAFTRSCSTRGLPKNTKEHSVNSKASPGCPYTSALRPPALQQPLQQLQQQQLTAEQQQLADQQQLANEQWQQLANEQQLVLFRKISGVQI</sequence>
<name>U6KTA7_EIMTE</name>
<dbReference type="VEuPathDB" id="ToxoDB:ETH_00007770"/>
<dbReference type="RefSeq" id="XP_013229491.1">
    <property type="nucleotide sequence ID" value="XM_013374037.1"/>
</dbReference>
<proteinExistence type="predicted"/>
<feature type="compositionally biased region" description="Polar residues" evidence="1">
    <location>
        <begin position="1"/>
        <end position="10"/>
    </location>
</feature>
<feature type="region of interest" description="Disordered" evidence="1">
    <location>
        <begin position="1"/>
        <end position="37"/>
    </location>
</feature>
<dbReference type="EMBL" id="HG674029">
    <property type="protein sequence ID" value="CDJ38735.1"/>
    <property type="molecule type" value="Genomic_DNA"/>
</dbReference>
<evidence type="ECO:0000313" key="3">
    <source>
        <dbReference type="Proteomes" id="UP000030747"/>
    </source>
</evidence>
<keyword evidence="3" id="KW-1185">Reference proteome</keyword>
<dbReference type="GeneID" id="25250756"/>
<dbReference type="Proteomes" id="UP000030747">
    <property type="component" value="Unassembled WGS sequence"/>
</dbReference>
<reference evidence="2" key="1">
    <citation type="submission" date="2013-10" db="EMBL/GenBank/DDBJ databases">
        <title>Genomic analysis of the causative agents of coccidiosis in chickens.</title>
        <authorList>
            <person name="Reid A.J."/>
            <person name="Blake D."/>
            <person name="Billington K."/>
            <person name="Browne H."/>
            <person name="Dunn M."/>
            <person name="Hung S."/>
            <person name="Kawahara F."/>
            <person name="Miranda-Saavedra D."/>
            <person name="Mourier T."/>
            <person name="Nagra H."/>
            <person name="Otto T.D."/>
            <person name="Rawlings N."/>
            <person name="Sanchez A."/>
            <person name="Sanders M."/>
            <person name="Subramaniam C."/>
            <person name="Tay Y."/>
            <person name="Dear P."/>
            <person name="Doerig C."/>
            <person name="Gruber A."/>
            <person name="Parkinson J."/>
            <person name="Shirley M."/>
            <person name="Wan K.L."/>
            <person name="Berriman M."/>
            <person name="Tomley F."/>
            <person name="Pain A."/>
        </authorList>
    </citation>
    <scope>NUCLEOTIDE SEQUENCE [LARGE SCALE GENOMIC DNA]</scope>
    <source>
        <strain evidence="2">Houghton</strain>
    </source>
</reference>
<accession>U6KTA7</accession>
<dbReference type="AlphaFoldDB" id="U6KTA7"/>